<name>E3E6W6_PAEPS</name>
<dbReference type="NCBIfam" id="TIGR03898">
    <property type="entry name" value="lanti_MRSA_kill"/>
    <property type="match status" value="1"/>
</dbReference>
<dbReference type="HOGENOM" id="CLU_170119_0_0_9"/>
<dbReference type="AlphaFoldDB" id="E3E6W6"/>
<accession>E3E6W6</accession>
<dbReference type="GO" id="GO:0050830">
    <property type="term" value="P:defense response to Gram-positive bacterium"/>
    <property type="evidence" value="ECO:0007669"/>
    <property type="project" value="InterPro"/>
</dbReference>
<proteinExistence type="predicted"/>
<organism evidence="1 2">
    <name type="scientific">Paenibacillus polymyxa (strain SC2)</name>
    <name type="common">Bacillus polymyxa</name>
    <dbReference type="NCBI Taxonomy" id="886882"/>
    <lineage>
        <taxon>Bacteria</taxon>
        <taxon>Bacillati</taxon>
        <taxon>Bacillota</taxon>
        <taxon>Bacilli</taxon>
        <taxon>Bacillales</taxon>
        <taxon>Paenibacillaceae</taxon>
        <taxon>Paenibacillus</taxon>
    </lineage>
</organism>
<dbReference type="Pfam" id="PF16934">
    <property type="entry name" value="Mersacidin"/>
    <property type="match status" value="1"/>
</dbReference>
<dbReference type="InterPro" id="IPR027632">
    <property type="entry name" value="Lant_2_A2"/>
</dbReference>
<dbReference type="KEGG" id="ppm:PPSC2_21425"/>
<protein>
    <submittedName>
        <fullName evidence="1">Permease</fullName>
    </submittedName>
</protein>
<evidence type="ECO:0000313" key="2">
    <source>
        <dbReference type="Proteomes" id="UP000006868"/>
    </source>
</evidence>
<gene>
    <name evidence="1" type="ORF">PPSC2_21425</name>
</gene>
<evidence type="ECO:0000313" key="1">
    <source>
        <dbReference type="EMBL" id="ADO58518.1"/>
    </source>
</evidence>
<dbReference type="Proteomes" id="UP000006868">
    <property type="component" value="Chromosome"/>
</dbReference>
<dbReference type="OrthoDB" id="2932751at2"/>
<dbReference type="EMBL" id="CP002213">
    <property type="protein sequence ID" value="ADO58518.1"/>
    <property type="molecule type" value="Genomic_DNA"/>
</dbReference>
<dbReference type="RefSeq" id="WP_013373086.1">
    <property type="nucleotide sequence ID" value="NC_014622.2"/>
</dbReference>
<reference evidence="1 2" key="1">
    <citation type="journal article" date="2011" name="J. Bacteriol.">
        <title>Complete genome sequence of Paenibacillus polymyxa SC2, a strain of plant growth-promoting Rhizobacterium with broad-spectrum antimicrobial activity.</title>
        <authorList>
            <person name="Ma M."/>
            <person name="Wang C."/>
            <person name="Ding Y."/>
            <person name="Li L."/>
            <person name="Shen D."/>
            <person name="Jiang X."/>
            <person name="Guan D."/>
            <person name="Cao F."/>
            <person name="Chen H."/>
            <person name="Feng R."/>
            <person name="Wang X."/>
            <person name="Ge Y."/>
            <person name="Yao L."/>
            <person name="Bing X."/>
            <person name="Yang X."/>
            <person name="Li J."/>
            <person name="Du B."/>
        </authorList>
    </citation>
    <scope>NUCLEOTIDE SEQUENCE [LARGE SCALE GENOMIC DNA]</scope>
    <source>
        <strain evidence="1 2">SC2</strain>
    </source>
</reference>
<sequence length="73" mass="7633">MTKEEMIQAWKNPKLRVAGEGIEHPAGDALVELSADELSRVHGGLGVQPDSTPTITVTVIGVTVLVCFPGHAG</sequence>
<dbReference type="InterPro" id="IPR027635">
    <property type="entry name" value="Lantibiotic2_lead_pep_dom"/>
</dbReference>
<dbReference type="PATRIC" id="fig|886882.15.peg.4555"/>